<feature type="transmembrane region" description="Helical" evidence="1">
    <location>
        <begin position="23"/>
        <end position="45"/>
    </location>
</feature>
<comment type="caution">
    <text evidence="2">The sequence shown here is derived from an EMBL/GenBank/DDBJ whole genome shotgun (WGS) entry which is preliminary data.</text>
</comment>
<dbReference type="EMBL" id="MCFJ01000018">
    <property type="protein sequence ID" value="ORY57733.1"/>
    <property type="molecule type" value="Genomic_DNA"/>
</dbReference>
<dbReference type="Proteomes" id="UP000193689">
    <property type="component" value="Unassembled WGS sequence"/>
</dbReference>
<accession>A0A1Y2DEL9</accession>
<dbReference type="AlphaFoldDB" id="A0A1Y2DEL9"/>
<sequence>MQTPIPPFATLGFVSMYMVTWELVLITLSAGFISGGFAGLFWVYVETAHGYASILASLAEMESMALMSGVIQRVGCERWGGWLV</sequence>
<keyword evidence="1" id="KW-0472">Membrane</keyword>
<keyword evidence="3" id="KW-1185">Reference proteome</keyword>
<evidence type="ECO:0000313" key="2">
    <source>
        <dbReference type="EMBL" id="ORY57733.1"/>
    </source>
</evidence>
<evidence type="ECO:0000313" key="3">
    <source>
        <dbReference type="Proteomes" id="UP000193689"/>
    </source>
</evidence>
<dbReference type="InParanoid" id="A0A1Y2DEL9"/>
<proteinExistence type="predicted"/>
<evidence type="ECO:0000256" key="1">
    <source>
        <dbReference type="SAM" id="Phobius"/>
    </source>
</evidence>
<gene>
    <name evidence="2" type="ORF">BCR38DRAFT_489738</name>
</gene>
<dbReference type="OrthoDB" id="3257095at2759"/>
<name>A0A1Y2DEL9_9PEZI</name>
<organism evidence="2 3">
    <name type="scientific">Pseudomassariella vexata</name>
    <dbReference type="NCBI Taxonomy" id="1141098"/>
    <lineage>
        <taxon>Eukaryota</taxon>
        <taxon>Fungi</taxon>
        <taxon>Dikarya</taxon>
        <taxon>Ascomycota</taxon>
        <taxon>Pezizomycotina</taxon>
        <taxon>Sordariomycetes</taxon>
        <taxon>Xylariomycetidae</taxon>
        <taxon>Amphisphaeriales</taxon>
        <taxon>Pseudomassariaceae</taxon>
        <taxon>Pseudomassariella</taxon>
    </lineage>
</organism>
<reference evidence="2 3" key="1">
    <citation type="submission" date="2016-07" db="EMBL/GenBank/DDBJ databases">
        <title>Pervasive Adenine N6-methylation of Active Genes in Fungi.</title>
        <authorList>
            <consortium name="DOE Joint Genome Institute"/>
            <person name="Mondo S.J."/>
            <person name="Dannebaum R.O."/>
            <person name="Kuo R.C."/>
            <person name="Labutti K."/>
            <person name="Haridas S."/>
            <person name="Kuo A."/>
            <person name="Salamov A."/>
            <person name="Ahrendt S.R."/>
            <person name="Lipzen A."/>
            <person name="Sullivan W."/>
            <person name="Andreopoulos W.B."/>
            <person name="Clum A."/>
            <person name="Lindquist E."/>
            <person name="Daum C."/>
            <person name="Ramamoorthy G.K."/>
            <person name="Gryganskyi A."/>
            <person name="Culley D."/>
            <person name="Magnuson J.K."/>
            <person name="James T.Y."/>
            <person name="O'Malley M.A."/>
            <person name="Stajich J.E."/>
            <person name="Spatafora J.W."/>
            <person name="Visel A."/>
            <person name="Grigoriev I.V."/>
        </authorList>
    </citation>
    <scope>NUCLEOTIDE SEQUENCE [LARGE SCALE GENOMIC DNA]</scope>
    <source>
        <strain evidence="2 3">CBS 129021</strain>
    </source>
</reference>
<dbReference type="RefSeq" id="XP_040710862.1">
    <property type="nucleotide sequence ID" value="XM_040864433.1"/>
</dbReference>
<keyword evidence="1" id="KW-0812">Transmembrane</keyword>
<keyword evidence="1" id="KW-1133">Transmembrane helix</keyword>
<dbReference type="GeneID" id="63780645"/>
<protein>
    <submittedName>
        <fullName evidence="2">Uncharacterized protein</fullName>
    </submittedName>
</protein>